<gene>
    <name evidence="3" type="ORF">SPHA_62333</name>
</gene>
<evidence type="ECO:0000313" key="4">
    <source>
        <dbReference type="Proteomes" id="UP000597762"/>
    </source>
</evidence>
<feature type="chain" id="PRO_5032796525" evidence="2">
    <location>
        <begin position="35"/>
        <end position="264"/>
    </location>
</feature>
<feature type="signal peptide" evidence="2">
    <location>
        <begin position="1"/>
        <end position="34"/>
    </location>
</feature>
<keyword evidence="4" id="KW-1185">Reference proteome</keyword>
<feature type="transmembrane region" description="Helical" evidence="1">
    <location>
        <begin position="104"/>
        <end position="121"/>
    </location>
</feature>
<organism evidence="3 4">
    <name type="scientific">Acanthosepion pharaonis</name>
    <name type="common">Pharaoh cuttlefish</name>
    <name type="synonym">Sepia pharaonis</name>
    <dbReference type="NCBI Taxonomy" id="158019"/>
    <lineage>
        <taxon>Eukaryota</taxon>
        <taxon>Metazoa</taxon>
        <taxon>Spiralia</taxon>
        <taxon>Lophotrochozoa</taxon>
        <taxon>Mollusca</taxon>
        <taxon>Cephalopoda</taxon>
        <taxon>Coleoidea</taxon>
        <taxon>Decapodiformes</taxon>
        <taxon>Sepiida</taxon>
        <taxon>Sepiina</taxon>
        <taxon>Sepiidae</taxon>
        <taxon>Acanthosepion</taxon>
    </lineage>
</organism>
<dbReference type="AlphaFoldDB" id="A0A812DXI2"/>
<evidence type="ECO:0000256" key="1">
    <source>
        <dbReference type="SAM" id="Phobius"/>
    </source>
</evidence>
<dbReference type="Proteomes" id="UP000597762">
    <property type="component" value="Unassembled WGS sequence"/>
</dbReference>
<keyword evidence="1" id="KW-1133">Transmembrane helix</keyword>
<proteinExistence type="predicted"/>
<reference evidence="3" key="1">
    <citation type="submission" date="2021-01" db="EMBL/GenBank/DDBJ databases">
        <authorList>
            <person name="Li R."/>
            <person name="Bekaert M."/>
        </authorList>
    </citation>
    <scope>NUCLEOTIDE SEQUENCE</scope>
    <source>
        <strain evidence="3">Farmed</strain>
    </source>
</reference>
<accession>A0A812DXI2</accession>
<sequence length="264" mass="29623">MSLSLNSPISVLFLDLSSFLILTCSISLTGQACANSSPCFILTVLFAELVRSRGTVLDHFTNELHTVTSPSMLSYPSQIEHSGLPSIFPISPFWTTERRGPTTGVPYFFGFPFLFWRPFWLCWGLDDGALPLYPSVPPFHFYPVFSPMVPFLFIRICLQFPIFLYFFSGSCSRTYFFLFLVLVPLRTLARLLLILSQSRSLLRAASMAVARVLSPSFRTSPLACSLLSLSLNLCLFPRLSFHFSLSTSLSSFSLFPPLTLSTFP</sequence>
<keyword evidence="1" id="KW-0812">Transmembrane</keyword>
<feature type="transmembrane region" description="Helical" evidence="1">
    <location>
        <begin position="174"/>
        <end position="196"/>
    </location>
</feature>
<keyword evidence="2" id="KW-0732">Signal</keyword>
<evidence type="ECO:0000256" key="2">
    <source>
        <dbReference type="SAM" id="SignalP"/>
    </source>
</evidence>
<name>A0A812DXI2_ACAPH</name>
<evidence type="ECO:0000313" key="3">
    <source>
        <dbReference type="EMBL" id="CAE1310827.1"/>
    </source>
</evidence>
<feature type="transmembrane region" description="Helical" evidence="1">
    <location>
        <begin position="141"/>
        <end position="167"/>
    </location>
</feature>
<protein>
    <submittedName>
        <fullName evidence="3">Uncharacterized protein</fullName>
    </submittedName>
</protein>
<keyword evidence="1" id="KW-0472">Membrane</keyword>
<comment type="caution">
    <text evidence="3">The sequence shown here is derived from an EMBL/GenBank/DDBJ whole genome shotgun (WGS) entry which is preliminary data.</text>
</comment>
<dbReference type="EMBL" id="CAHIKZ030004450">
    <property type="protein sequence ID" value="CAE1310827.1"/>
    <property type="molecule type" value="Genomic_DNA"/>
</dbReference>